<comment type="caution">
    <text evidence="1">The sequence shown here is derived from an EMBL/GenBank/DDBJ whole genome shotgun (WGS) entry which is preliminary data.</text>
</comment>
<proteinExistence type="predicted"/>
<sequence length="194" mass="23141">MHQSQNYNRISIAQKEKTELTAQDFKKLLQTRITQTKEEIDKLEVKLELFKPENAKSQNQKQYFHDRRKFIFTNIRLLQAHLGKLIQNQALLEDENIEEAKLENILGSIQDLSHQNLEIMKNFQTLNQVPDDQPLPPDFIMMSERVARNYKVIQTQEEIDDKFDKLNNYFQNEIQKYYKNPISAPYLKFVPKII</sequence>
<dbReference type="Proteomes" id="UP000688137">
    <property type="component" value="Unassembled WGS sequence"/>
</dbReference>
<keyword evidence="2" id="KW-1185">Reference proteome</keyword>
<evidence type="ECO:0000313" key="2">
    <source>
        <dbReference type="Proteomes" id="UP000688137"/>
    </source>
</evidence>
<dbReference type="AlphaFoldDB" id="A0A8S1NXB3"/>
<name>A0A8S1NXB3_PARPR</name>
<accession>A0A8S1NXB3</accession>
<protein>
    <submittedName>
        <fullName evidence="1">Uncharacterized protein</fullName>
    </submittedName>
</protein>
<evidence type="ECO:0000313" key="1">
    <source>
        <dbReference type="EMBL" id="CAD8091804.1"/>
    </source>
</evidence>
<dbReference type="OMA" id="PPDFIMM"/>
<dbReference type="EMBL" id="CAJJDM010000092">
    <property type="protein sequence ID" value="CAD8091804.1"/>
    <property type="molecule type" value="Genomic_DNA"/>
</dbReference>
<reference evidence="1" key="1">
    <citation type="submission" date="2021-01" db="EMBL/GenBank/DDBJ databases">
        <authorList>
            <consortium name="Genoscope - CEA"/>
            <person name="William W."/>
        </authorList>
    </citation>
    <scope>NUCLEOTIDE SEQUENCE</scope>
</reference>
<gene>
    <name evidence="1" type="ORF">PPRIM_AZ9-3.1.T0890069</name>
</gene>
<organism evidence="1 2">
    <name type="scientific">Paramecium primaurelia</name>
    <dbReference type="NCBI Taxonomy" id="5886"/>
    <lineage>
        <taxon>Eukaryota</taxon>
        <taxon>Sar</taxon>
        <taxon>Alveolata</taxon>
        <taxon>Ciliophora</taxon>
        <taxon>Intramacronucleata</taxon>
        <taxon>Oligohymenophorea</taxon>
        <taxon>Peniculida</taxon>
        <taxon>Parameciidae</taxon>
        <taxon>Paramecium</taxon>
    </lineage>
</organism>